<dbReference type="InterPro" id="IPR010982">
    <property type="entry name" value="Lambda_DNA-bd_dom_sf"/>
</dbReference>
<dbReference type="SMART" id="SM00530">
    <property type="entry name" value="HTH_XRE"/>
    <property type="match status" value="1"/>
</dbReference>
<sequence>MTRPDHHPEITSHMASFIRDRRKALGLSLDDVANRMGSSKAHIWELENGRSKNPTLWMILGLCEALQCSLNALIGKDVSQPLFTESEMALIDAHRKIFGGPSQ</sequence>
<dbReference type="PROSITE" id="PS50943">
    <property type="entry name" value="HTH_CROC1"/>
    <property type="match status" value="1"/>
</dbReference>
<gene>
    <name evidence="3" type="ORF">GA0061101_106152</name>
</gene>
<accession>A0A1C3VSL1</accession>
<dbReference type="GO" id="GO:0005829">
    <property type="term" value="C:cytosol"/>
    <property type="evidence" value="ECO:0007669"/>
    <property type="project" value="TreeGrafter"/>
</dbReference>
<proteinExistence type="predicted"/>
<evidence type="ECO:0000313" key="3">
    <source>
        <dbReference type="EMBL" id="SCB30752.1"/>
    </source>
</evidence>
<keyword evidence="1" id="KW-0238">DNA-binding</keyword>
<dbReference type="PANTHER" id="PTHR46797:SF1">
    <property type="entry name" value="METHYLPHOSPHONATE SYNTHASE"/>
    <property type="match status" value="1"/>
</dbReference>
<evidence type="ECO:0000256" key="1">
    <source>
        <dbReference type="ARBA" id="ARBA00023125"/>
    </source>
</evidence>
<dbReference type="Gene3D" id="1.10.260.40">
    <property type="entry name" value="lambda repressor-like DNA-binding domains"/>
    <property type="match status" value="1"/>
</dbReference>
<dbReference type="Proteomes" id="UP000199205">
    <property type="component" value="Unassembled WGS sequence"/>
</dbReference>
<reference evidence="3 4" key="1">
    <citation type="submission" date="2016-08" db="EMBL/GenBank/DDBJ databases">
        <authorList>
            <person name="Seilhamer J.J."/>
        </authorList>
    </citation>
    <scope>NUCLEOTIDE SEQUENCE [LARGE SCALE GENOMIC DNA]</scope>
    <source>
        <strain evidence="3 4">P1-7</strain>
    </source>
</reference>
<dbReference type="InterPro" id="IPR001387">
    <property type="entry name" value="Cro/C1-type_HTH"/>
</dbReference>
<organism evidence="3 4">
    <name type="scientific">Rhizobium lusitanum</name>
    <dbReference type="NCBI Taxonomy" id="293958"/>
    <lineage>
        <taxon>Bacteria</taxon>
        <taxon>Pseudomonadati</taxon>
        <taxon>Pseudomonadota</taxon>
        <taxon>Alphaproteobacteria</taxon>
        <taxon>Hyphomicrobiales</taxon>
        <taxon>Rhizobiaceae</taxon>
        <taxon>Rhizobium/Agrobacterium group</taxon>
        <taxon>Rhizobium</taxon>
    </lineage>
</organism>
<name>A0A1C3VSL1_9HYPH</name>
<dbReference type="RefSeq" id="WP_208865006.1">
    <property type="nucleotide sequence ID" value="NZ_FMAF01000006.1"/>
</dbReference>
<evidence type="ECO:0000259" key="2">
    <source>
        <dbReference type="PROSITE" id="PS50943"/>
    </source>
</evidence>
<dbReference type="SUPFAM" id="SSF47413">
    <property type="entry name" value="lambda repressor-like DNA-binding domains"/>
    <property type="match status" value="1"/>
</dbReference>
<dbReference type="CDD" id="cd00093">
    <property type="entry name" value="HTH_XRE"/>
    <property type="match status" value="1"/>
</dbReference>
<protein>
    <submittedName>
        <fullName evidence="3">Transcriptional regulator, contains XRE-family HTH domain</fullName>
    </submittedName>
</protein>
<dbReference type="AlphaFoldDB" id="A0A1C3VSL1"/>
<dbReference type="InterPro" id="IPR050807">
    <property type="entry name" value="TransReg_Diox_bact_type"/>
</dbReference>
<feature type="domain" description="HTH cro/C1-type" evidence="2">
    <location>
        <begin position="18"/>
        <end position="73"/>
    </location>
</feature>
<dbReference type="Pfam" id="PF13560">
    <property type="entry name" value="HTH_31"/>
    <property type="match status" value="1"/>
</dbReference>
<dbReference type="GO" id="GO:0003677">
    <property type="term" value="F:DNA binding"/>
    <property type="evidence" value="ECO:0007669"/>
    <property type="project" value="UniProtKB-KW"/>
</dbReference>
<dbReference type="GO" id="GO:0003700">
    <property type="term" value="F:DNA-binding transcription factor activity"/>
    <property type="evidence" value="ECO:0007669"/>
    <property type="project" value="TreeGrafter"/>
</dbReference>
<dbReference type="PANTHER" id="PTHR46797">
    <property type="entry name" value="HTH-TYPE TRANSCRIPTIONAL REGULATOR"/>
    <property type="match status" value="1"/>
</dbReference>
<evidence type="ECO:0000313" key="4">
    <source>
        <dbReference type="Proteomes" id="UP000199205"/>
    </source>
</evidence>
<dbReference type="EMBL" id="FMAF01000006">
    <property type="protein sequence ID" value="SCB30752.1"/>
    <property type="molecule type" value="Genomic_DNA"/>
</dbReference>